<organism evidence="2 3">
    <name type="scientific">Fuerstiella marisgermanici</name>
    <dbReference type="NCBI Taxonomy" id="1891926"/>
    <lineage>
        <taxon>Bacteria</taxon>
        <taxon>Pseudomonadati</taxon>
        <taxon>Planctomycetota</taxon>
        <taxon>Planctomycetia</taxon>
        <taxon>Planctomycetales</taxon>
        <taxon>Planctomycetaceae</taxon>
        <taxon>Fuerstiella</taxon>
    </lineage>
</organism>
<dbReference type="CDD" id="cd00241">
    <property type="entry name" value="DOMON_like"/>
    <property type="match status" value="1"/>
</dbReference>
<sequence precursor="true">MKTIGRSAPNTGTLPVAGLQSDARPFRPLENEPNMDHVVPPSLLFDFRLPVPGCDGPSKKASGRLLNLPDDCRLFVPSAMNDQPSFASFKAGWNADGFGIAVNVAGKTKPTAGSAHDTKHSDAILLWIDTRPAGNVHRATEYCHHFACLPVDEESDDAPAVVVMPIAQQRAQRIESNPKKMVYRTHQKKDGYEFEVWIPASQLYGFRDVSELGRIGFSCVLQDSELGDQPLSIGEDFPTAYDPSTWLQLELLT</sequence>
<dbReference type="Proteomes" id="UP000187735">
    <property type="component" value="Chromosome"/>
</dbReference>
<evidence type="ECO:0000313" key="3">
    <source>
        <dbReference type="Proteomes" id="UP000187735"/>
    </source>
</evidence>
<dbReference type="Gene3D" id="2.60.40.1190">
    <property type="match status" value="1"/>
</dbReference>
<dbReference type="STRING" id="1891926.Fuma_04214"/>
<dbReference type="EMBL" id="CP017641">
    <property type="protein sequence ID" value="APZ94582.1"/>
    <property type="molecule type" value="Genomic_DNA"/>
</dbReference>
<keyword evidence="3" id="KW-1185">Reference proteome</keyword>
<evidence type="ECO:0008006" key="4">
    <source>
        <dbReference type="Google" id="ProtNLM"/>
    </source>
</evidence>
<accession>A0A1P8WKI3</accession>
<name>A0A1P8WKI3_9PLAN</name>
<evidence type="ECO:0000313" key="2">
    <source>
        <dbReference type="EMBL" id="APZ94582.1"/>
    </source>
</evidence>
<dbReference type="KEGG" id="fmr:Fuma_04214"/>
<reference evidence="2 3" key="1">
    <citation type="journal article" date="2016" name="Front. Microbiol.">
        <title>Fuerstia marisgermanicae gen. nov., sp. nov., an Unusual Member of the Phylum Planctomycetes from the German Wadden Sea.</title>
        <authorList>
            <person name="Kohn T."/>
            <person name="Heuer A."/>
            <person name="Jogler M."/>
            <person name="Vollmers J."/>
            <person name="Boedeker C."/>
            <person name="Bunk B."/>
            <person name="Rast P."/>
            <person name="Borchert D."/>
            <person name="Glockner I."/>
            <person name="Freese H.M."/>
            <person name="Klenk H.P."/>
            <person name="Overmann J."/>
            <person name="Kaster A.K."/>
            <person name="Rohde M."/>
            <person name="Wiegand S."/>
            <person name="Jogler C."/>
        </authorList>
    </citation>
    <scope>NUCLEOTIDE SEQUENCE [LARGE SCALE GENOMIC DNA]</scope>
    <source>
        <strain evidence="2 3">NH11</strain>
    </source>
</reference>
<proteinExistence type="predicted"/>
<gene>
    <name evidence="2" type="ORF">Fuma_04214</name>
</gene>
<protein>
    <recommendedName>
        <fullName evidence="4">Carbohydrate-binding domain-containing protein</fullName>
    </recommendedName>
</protein>
<feature type="region of interest" description="Disordered" evidence="1">
    <location>
        <begin position="1"/>
        <end position="34"/>
    </location>
</feature>
<dbReference type="AlphaFoldDB" id="A0A1P8WKI3"/>
<evidence type="ECO:0000256" key="1">
    <source>
        <dbReference type="SAM" id="MobiDB-lite"/>
    </source>
</evidence>